<protein>
    <recommendedName>
        <fullName evidence="2">histidine kinase</fullName>
        <ecNumber evidence="2">2.7.13.3</ecNumber>
    </recommendedName>
</protein>
<evidence type="ECO:0000256" key="7">
    <source>
        <dbReference type="ARBA" id="ARBA00022989"/>
    </source>
</evidence>
<feature type="domain" description="Histidine kinase" evidence="9">
    <location>
        <begin position="218"/>
        <end position="400"/>
    </location>
</feature>
<gene>
    <name evidence="10" type="ORF">ABR189_12065</name>
</gene>
<dbReference type="InterPro" id="IPR036890">
    <property type="entry name" value="HATPase_C_sf"/>
</dbReference>
<dbReference type="Pfam" id="PF02518">
    <property type="entry name" value="HATPase_c"/>
    <property type="match status" value="1"/>
</dbReference>
<dbReference type="CDD" id="cd00082">
    <property type="entry name" value="HisKA"/>
    <property type="match status" value="1"/>
</dbReference>
<keyword evidence="4" id="KW-0808">Transferase</keyword>
<organism evidence="10 11">
    <name type="scientific">Chitinophaga defluvii</name>
    <dbReference type="NCBI Taxonomy" id="3163343"/>
    <lineage>
        <taxon>Bacteria</taxon>
        <taxon>Pseudomonadati</taxon>
        <taxon>Bacteroidota</taxon>
        <taxon>Chitinophagia</taxon>
        <taxon>Chitinophagales</taxon>
        <taxon>Chitinophagaceae</taxon>
        <taxon>Chitinophaga</taxon>
    </lineage>
</organism>
<comment type="caution">
    <text evidence="10">The sequence shown here is derived from an EMBL/GenBank/DDBJ whole genome shotgun (WGS) entry which is preliminary data.</text>
</comment>
<keyword evidence="8" id="KW-0472">Membrane</keyword>
<evidence type="ECO:0000256" key="2">
    <source>
        <dbReference type="ARBA" id="ARBA00012438"/>
    </source>
</evidence>
<dbReference type="PANTHER" id="PTHR45436">
    <property type="entry name" value="SENSOR HISTIDINE KINASE YKOH"/>
    <property type="match status" value="1"/>
</dbReference>
<evidence type="ECO:0000313" key="10">
    <source>
        <dbReference type="EMBL" id="MET6998113.1"/>
    </source>
</evidence>
<keyword evidence="3" id="KW-0597">Phosphoprotein</keyword>
<evidence type="ECO:0000259" key="9">
    <source>
        <dbReference type="PROSITE" id="PS50109"/>
    </source>
</evidence>
<keyword evidence="11" id="KW-1185">Reference proteome</keyword>
<dbReference type="Proteomes" id="UP001549749">
    <property type="component" value="Unassembled WGS sequence"/>
</dbReference>
<dbReference type="Pfam" id="PF00512">
    <property type="entry name" value="HisKA"/>
    <property type="match status" value="1"/>
</dbReference>
<comment type="catalytic activity">
    <reaction evidence="1">
        <text>ATP + protein L-histidine = ADP + protein N-phospho-L-histidine.</text>
        <dbReference type="EC" id="2.7.13.3"/>
    </reaction>
</comment>
<evidence type="ECO:0000256" key="6">
    <source>
        <dbReference type="ARBA" id="ARBA00022777"/>
    </source>
</evidence>
<dbReference type="EC" id="2.7.13.3" evidence="2"/>
<dbReference type="SMART" id="SM00388">
    <property type="entry name" value="HisKA"/>
    <property type="match status" value="1"/>
</dbReference>
<feature type="transmembrane region" description="Helical" evidence="8">
    <location>
        <begin position="133"/>
        <end position="155"/>
    </location>
</feature>
<dbReference type="InterPro" id="IPR036097">
    <property type="entry name" value="HisK_dim/P_sf"/>
</dbReference>
<evidence type="ECO:0000313" key="11">
    <source>
        <dbReference type="Proteomes" id="UP001549749"/>
    </source>
</evidence>
<keyword evidence="5 8" id="KW-0812">Transmembrane</keyword>
<sequence length="423" mass="48639">MKLLTKTTIYFLIIMLPVLTAGAFYLFFQFNKEIKYEMEEELLNDRLQWIRYLDTIPMNSAVLALSTPEFSITPVDLPPQKQPVLQDVMLFQEVAGQKTPFRQLTQAIPVHGKTYLLTIRKSLIEKNDLIKNVFQVMLGVFAGLLCFTLLLNWLVSKRIWQPFYQSLEKIHHVALKEMPDLQFKRTTVHEFNQLNATLKTMTTRIYEDYVHMKELTEDAAHEMQTPLAIAQNKLELLLQDDALTPAQLQAIAQSCEALQRLSRLNQNLLLLAKIENQQYITTSTINLGQVIEKYLRLLDELIQDKQLVIHRDIATDVQWAIHPFLADTLISNLLGNAIKYNYPQGEIVLHLTATTLTISNTSYLPVIKPEQLFQRFKKSGEAANPDSNGLGLAIVKKITDTNHLNITYNYQKPSHRFIISQTS</sequence>
<keyword evidence="6 10" id="KW-0418">Kinase</keyword>
<dbReference type="InterPro" id="IPR003661">
    <property type="entry name" value="HisK_dim/P_dom"/>
</dbReference>
<dbReference type="InterPro" id="IPR005467">
    <property type="entry name" value="His_kinase_dom"/>
</dbReference>
<dbReference type="PROSITE" id="PS50109">
    <property type="entry name" value="HIS_KIN"/>
    <property type="match status" value="1"/>
</dbReference>
<dbReference type="GO" id="GO:0016301">
    <property type="term" value="F:kinase activity"/>
    <property type="evidence" value="ECO:0007669"/>
    <property type="project" value="UniProtKB-KW"/>
</dbReference>
<evidence type="ECO:0000256" key="5">
    <source>
        <dbReference type="ARBA" id="ARBA00022692"/>
    </source>
</evidence>
<reference evidence="10 11" key="1">
    <citation type="submission" date="2024-06" db="EMBL/GenBank/DDBJ databases">
        <title>Chitinophaga defluvii sp. nov., isolated from municipal sewage.</title>
        <authorList>
            <person name="Zhang L."/>
        </authorList>
    </citation>
    <scope>NUCLEOTIDE SEQUENCE [LARGE SCALE GENOMIC DNA]</scope>
    <source>
        <strain evidence="10 11">H8</strain>
    </source>
</reference>
<dbReference type="SUPFAM" id="SSF47384">
    <property type="entry name" value="Homodimeric domain of signal transducing histidine kinase"/>
    <property type="match status" value="1"/>
</dbReference>
<evidence type="ECO:0000256" key="3">
    <source>
        <dbReference type="ARBA" id="ARBA00022553"/>
    </source>
</evidence>
<accession>A0ABV2T512</accession>
<evidence type="ECO:0000256" key="8">
    <source>
        <dbReference type="SAM" id="Phobius"/>
    </source>
</evidence>
<dbReference type="InterPro" id="IPR050428">
    <property type="entry name" value="TCS_sensor_his_kinase"/>
</dbReference>
<dbReference type="Gene3D" id="3.30.565.10">
    <property type="entry name" value="Histidine kinase-like ATPase, C-terminal domain"/>
    <property type="match status" value="1"/>
</dbReference>
<keyword evidence="7 8" id="KW-1133">Transmembrane helix</keyword>
<name>A0ABV2T512_9BACT</name>
<dbReference type="RefSeq" id="WP_354660748.1">
    <property type="nucleotide sequence ID" value="NZ_JBEXAC010000001.1"/>
</dbReference>
<dbReference type="Gene3D" id="1.10.287.130">
    <property type="match status" value="1"/>
</dbReference>
<dbReference type="SMART" id="SM00387">
    <property type="entry name" value="HATPase_c"/>
    <property type="match status" value="1"/>
</dbReference>
<dbReference type="SUPFAM" id="SSF55874">
    <property type="entry name" value="ATPase domain of HSP90 chaperone/DNA topoisomerase II/histidine kinase"/>
    <property type="match status" value="1"/>
</dbReference>
<dbReference type="EMBL" id="JBEXAC010000001">
    <property type="protein sequence ID" value="MET6998113.1"/>
    <property type="molecule type" value="Genomic_DNA"/>
</dbReference>
<feature type="transmembrane region" description="Helical" evidence="8">
    <location>
        <begin position="7"/>
        <end position="28"/>
    </location>
</feature>
<proteinExistence type="predicted"/>
<evidence type="ECO:0000256" key="1">
    <source>
        <dbReference type="ARBA" id="ARBA00000085"/>
    </source>
</evidence>
<dbReference type="PANTHER" id="PTHR45436:SF5">
    <property type="entry name" value="SENSOR HISTIDINE KINASE TRCS"/>
    <property type="match status" value="1"/>
</dbReference>
<dbReference type="InterPro" id="IPR003594">
    <property type="entry name" value="HATPase_dom"/>
</dbReference>
<evidence type="ECO:0000256" key="4">
    <source>
        <dbReference type="ARBA" id="ARBA00022679"/>
    </source>
</evidence>